<dbReference type="Proteomes" id="UP000001070">
    <property type="component" value="Unassembled WGS sequence"/>
</dbReference>
<dbReference type="AlphaFoldDB" id="B4J391"/>
<keyword evidence="3" id="KW-1185">Reference proteome</keyword>
<evidence type="ECO:0000313" key="2">
    <source>
        <dbReference type="EMBL" id="EDV97190.1"/>
    </source>
</evidence>
<sequence>YKHNPNYFHNFTLNIINNTVNLDMATKKPFGHGFNVHVDFAINLVKTNNYQRVFAHTMDTCSVVSTVKKNIFKAWFQSMLDHGNFLYKCPVAEGHYYLRNWKLDPNLVPQYLHAGNYRVTGYFYYGKFKTRQEEFVLEMTIFAILKSS</sequence>
<dbReference type="PhylomeDB" id="B4J391"/>
<dbReference type="Pfam" id="PF06477">
    <property type="entry name" value="DUF1091"/>
    <property type="match status" value="1"/>
</dbReference>
<dbReference type="PANTHER" id="PTHR20898">
    <property type="entry name" value="DAEDALUS ON 3-RELATED-RELATED"/>
    <property type="match status" value="1"/>
</dbReference>
<dbReference type="OrthoDB" id="6664669at2759"/>
<organism evidence="3">
    <name type="scientific">Drosophila grimshawi</name>
    <name type="common">Hawaiian fruit fly</name>
    <name type="synonym">Idiomyia grimshawi</name>
    <dbReference type="NCBI Taxonomy" id="7222"/>
    <lineage>
        <taxon>Eukaryota</taxon>
        <taxon>Metazoa</taxon>
        <taxon>Ecdysozoa</taxon>
        <taxon>Arthropoda</taxon>
        <taxon>Hexapoda</taxon>
        <taxon>Insecta</taxon>
        <taxon>Pterygota</taxon>
        <taxon>Neoptera</taxon>
        <taxon>Endopterygota</taxon>
        <taxon>Diptera</taxon>
        <taxon>Brachycera</taxon>
        <taxon>Muscomorpha</taxon>
        <taxon>Ephydroidea</taxon>
        <taxon>Drosophilidae</taxon>
        <taxon>Drosophila</taxon>
        <taxon>Hawaiian Drosophila</taxon>
    </lineage>
</organism>
<dbReference type="Gene3D" id="2.70.220.10">
    <property type="entry name" value="Ganglioside GM2 activator"/>
    <property type="match status" value="1"/>
</dbReference>
<dbReference type="SMART" id="SM00697">
    <property type="entry name" value="DM8"/>
    <property type="match status" value="1"/>
</dbReference>
<gene>
    <name evidence="2" type="primary">Dgri\GH16703</name>
    <name evidence="2" type="ORF">Dgri_GH16703</name>
</gene>
<protein>
    <submittedName>
        <fullName evidence="2">GH16703</fullName>
    </submittedName>
</protein>
<dbReference type="PANTHER" id="PTHR20898:SF0">
    <property type="entry name" value="DAEDALUS ON 3-RELATED"/>
    <property type="match status" value="1"/>
</dbReference>
<keyword evidence="1" id="KW-0732">Signal</keyword>
<dbReference type="InParanoid" id="B4J391"/>
<evidence type="ECO:0000256" key="1">
    <source>
        <dbReference type="ARBA" id="ARBA00022729"/>
    </source>
</evidence>
<reference evidence="2 3" key="1">
    <citation type="journal article" date="2007" name="Nature">
        <title>Evolution of genes and genomes on the Drosophila phylogeny.</title>
        <authorList>
            <consortium name="Drosophila 12 Genomes Consortium"/>
            <person name="Clark A.G."/>
            <person name="Eisen M.B."/>
            <person name="Smith D.R."/>
            <person name="Bergman C.M."/>
            <person name="Oliver B."/>
            <person name="Markow T.A."/>
            <person name="Kaufman T.C."/>
            <person name="Kellis M."/>
            <person name="Gelbart W."/>
            <person name="Iyer V.N."/>
            <person name="Pollard D.A."/>
            <person name="Sackton T.B."/>
            <person name="Larracuente A.M."/>
            <person name="Singh N.D."/>
            <person name="Abad J.P."/>
            <person name="Abt D.N."/>
            <person name="Adryan B."/>
            <person name="Aguade M."/>
            <person name="Akashi H."/>
            <person name="Anderson W.W."/>
            <person name="Aquadro C.F."/>
            <person name="Ardell D.H."/>
            <person name="Arguello R."/>
            <person name="Artieri C.G."/>
            <person name="Barbash D.A."/>
            <person name="Barker D."/>
            <person name="Barsanti P."/>
            <person name="Batterham P."/>
            <person name="Batzoglou S."/>
            <person name="Begun D."/>
            <person name="Bhutkar A."/>
            <person name="Blanco E."/>
            <person name="Bosak S.A."/>
            <person name="Bradley R.K."/>
            <person name="Brand A.D."/>
            <person name="Brent M.R."/>
            <person name="Brooks A.N."/>
            <person name="Brown R.H."/>
            <person name="Butlin R.K."/>
            <person name="Caggese C."/>
            <person name="Calvi B.R."/>
            <person name="Bernardo de Carvalho A."/>
            <person name="Caspi A."/>
            <person name="Castrezana S."/>
            <person name="Celniker S.E."/>
            <person name="Chang J.L."/>
            <person name="Chapple C."/>
            <person name="Chatterji S."/>
            <person name="Chinwalla A."/>
            <person name="Civetta A."/>
            <person name="Clifton S.W."/>
            <person name="Comeron J.M."/>
            <person name="Costello J.C."/>
            <person name="Coyne J.A."/>
            <person name="Daub J."/>
            <person name="David R.G."/>
            <person name="Delcher A.L."/>
            <person name="Delehaunty K."/>
            <person name="Do C.B."/>
            <person name="Ebling H."/>
            <person name="Edwards K."/>
            <person name="Eickbush T."/>
            <person name="Evans J.D."/>
            <person name="Filipski A."/>
            <person name="Findeiss S."/>
            <person name="Freyhult E."/>
            <person name="Fulton L."/>
            <person name="Fulton R."/>
            <person name="Garcia A.C."/>
            <person name="Gardiner A."/>
            <person name="Garfield D.A."/>
            <person name="Garvin B.E."/>
            <person name="Gibson G."/>
            <person name="Gilbert D."/>
            <person name="Gnerre S."/>
            <person name="Godfrey J."/>
            <person name="Good R."/>
            <person name="Gotea V."/>
            <person name="Gravely B."/>
            <person name="Greenberg A.J."/>
            <person name="Griffiths-Jones S."/>
            <person name="Gross S."/>
            <person name="Guigo R."/>
            <person name="Gustafson E.A."/>
            <person name="Haerty W."/>
            <person name="Hahn M.W."/>
            <person name="Halligan D.L."/>
            <person name="Halpern A.L."/>
            <person name="Halter G.M."/>
            <person name="Han M.V."/>
            <person name="Heger A."/>
            <person name="Hillier L."/>
            <person name="Hinrichs A.S."/>
            <person name="Holmes I."/>
            <person name="Hoskins R.A."/>
            <person name="Hubisz M.J."/>
            <person name="Hultmark D."/>
            <person name="Huntley M.A."/>
            <person name="Jaffe D.B."/>
            <person name="Jagadeeshan S."/>
            <person name="Jeck W.R."/>
            <person name="Johnson J."/>
            <person name="Jones C.D."/>
            <person name="Jordan W.C."/>
            <person name="Karpen G.H."/>
            <person name="Kataoka E."/>
            <person name="Keightley P.D."/>
            <person name="Kheradpour P."/>
            <person name="Kirkness E.F."/>
            <person name="Koerich L.B."/>
            <person name="Kristiansen K."/>
            <person name="Kudrna D."/>
            <person name="Kulathinal R.J."/>
            <person name="Kumar S."/>
            <person name="Kwok R."/>
            <person name="Lander E."/>
            <person name="Langley C.H."/>
            <person name="Lapoint R."/>
            <person name="Lazzaro B.P."/>
            <person name="Lee S.J."/>
            <person name="Levesque L."/>
            <person name="Li R."/>
            <person name="Lin C.F."/>
            <person name="Lin M.F."/>
            <person name="Lindblad-Toh K."/>
            <person name="Llopart A."/>
            <person name="Long M."/>
            <person name="Low L."/>
            <person name="Lozovsky E."/>
            <person name="Lu J."/>
            <person name="Luo M."/>
            <person name="Machado C.A."/>
            <person name="Makalowski W."/>
            <person name="Marzo M."/>
            <person name="Matsuda M."/>
            <person name="Matzkin L."/>
            <person name="McAllister B."/>
            <person name="McBride C.S."/>
            <person name="McKernan B."/>
            <person name="McKernan K."/>
            <person name="Mendez-Lago M."/>
            <person name="Minx P."/>
            <person name="Mollenhauer M.U."/>
            <person name="Montooth K."/>
            <person name="Mount S.M."/>
            <person name="Mu X."/>
            <person name="Myers E."/>
            <person name="Negre B."/>
            <person name="Newfeld S."/>
            <person name="Nielsen R."/>
            <person name="Noor M.A."/>
            <person name="O'Grady P."/>
            <person name="Pachter L."/>
            <person name="Papaceit M."/>
            <person name="Parisi M.J."/>
            <person name="Parisi M."/>
            <person name="Parts L."/>
            <person name="Pedersen J.S."/>
            <person name="Pesole G."/>
            <person name="Phillippy A.M."/>
            <person name="Ponting C.P."/>
            <person name="Pop M."/>
            <person name="Porcelli D."/>
            <person name="Powell J.R."/>
            <person name="Prohaska S."/>
            <person name="Pruitt K."/>
            <person name="Puig M."/>
            <person name="Quesneville H."/>
            <person name="Ram K.R."/>
            <person name="Rand D."/>
            <person name="Rasmussen M.D."/>
            <person name="Reed L.K."/>
            <person name="Reenan R."/>
            <person name="Reily A."/>
            <person name="Remington K.A."/>
            <person name="Rieger T.T."/>
            <person name="Ritchie M.G."/>
            <person name="Robin C."/>
            <person name="Rogers Y.H."/>
            <person name="Rohde C."/>
            <person name="Rozas J."/>
            <person name="Rubenfield M.J."/>
            <person name="Ruiz A."/>
            <person name="Russo S."/>
            <person name="Salzberg S.L."/>
            <person name="Sanchez-Gracia A."/>
            <person name="Saranga D.J."/>
            <person name="Sato H."/>
            <person name="Schaeffer S.W."/>
            <person name="Schatz M.C."/>
            <person name="Schlenke T."/>
            <person name="Schwartz R."/>
            <person name="Segarra C."/>
            <person name="Singh R.S."/>
            <person name="Sirot L."/>
            <person name="Sirota M."/>
            <person name="Sisneros N.B."/>
            <person name="Smith C.D."/>
            <person name="Smith T.F."/>
            <person name="Spieth J."/>
            <person name="Stage D.E."/>
            <person name="Stark A."/>
            <person name="Stephan W."/>
            <person name="Strausberg R.L."/>
            <person name="Strempel S."/>
            <person name="Sturgill D."/>
            <person name="Sutton G."/>
            <person name="Sutton G.G."/>
            <person name="Tao W."/>
            <person name="Teichmann S."/>
            <person name="Tobari Y.N."/>
            <person name="Tomimura Y."/>
            <person name="Tsolas J.M."/>
            <person name="Valente V.L."/>
            <person name="Venter E."/>
            <person name="Venter J.C."/>
            <person name="Vicario S."/>
            <person name="Vieira F.G."/>
            <person name="Vilella A.J."/>
            <person name="Villasante A."/>
            <person name="Walenz B."/>
            <person name="Wang J."/>
            <person name="Wasserman M."/>
            <person name="Watts T."/>
            <person name="Wilson D."/>
            <person name="Wilson R.K."/>
            <person name="Wing R.A."/>
            <person name="Wolfner M.F."/>
            <person name="Wong A."/>
            <person name="Wong G.K."/>
            <person name="Wu C.I."/>
            <person name="Wu G."/>
            <person name="Yamamoto D."/>
            <person name="Yang H.P."/>
            <person name="Yang S.P."/>
            <person name="Yorke J.A."/>
            <person name="Yoshida K."/>
            <person name="Zdobnov E."/>
            <person name="Zhang P."/>
            <person name="Zhang Y."/>
            <person name="Zimin A.V."/>
            <person name="Baldwin J."/>
            <person name="Abdouelleil A."/>
            <person name="Abdulkadir J."/>
            <person name="Abebe A."/>
            <person name="Abera B."/>
            <person name="Abreu J."/>
            <person name="Acer S.C."/>
            <person name="Aftuck L."/>
            <person name="Alexander A."/>
            <person name="An P."/>
            <person name="Anderson E."/>
            <person name="Anderson S."/>
            <person name="Arachi H."/>
            <person name="Azer M."/>
            <person name="Bachantsang P."/>
            <person name="Barry A."/>
            <person name="Bayul T."/>
            <person name="Berlin A."/>
            <person name="Bessette D."/>
            <person name="Bloom T."/>
            <person name="Blye J."/>
            <person name="Boguslavskiy L."/>
            <person name="Bonnet C."/>
            <person name="Boukhgalter B."/>
            <person name="Bourzgui I."/>
            <person name="Brown A."/>
            <person name="Cahill P."/>
            <person name="Channer S."/>
            <person name="Cheshatsang Y."/>
            <person name="Chuda L."/>
            <person name="Citroen M."/>
            <person name="Collymore A."/>
            <person name="Cooke P."/>
            <person name="Costello M."/>
            <person name="D'Aco K."/>
            <person name="Daza R."/>
            <person name="De Haan G."/>
            <person name="DeGray S."/>
            <person name="DeMaso C."/>
            <person name="Dhargay N."/>
            <person name="Dooley K."/>
            <person name="Dooley E."/>
            <person name="Doricent M."/>
            <person name="Dorje P."/>
            <person name="Dorjee K."/>
            <person name="Dupes A."/>
            <person name="Elong R."/>
            <person name="Falk J."/>
            <person name="Farina A."/>
            <person name="Faro S."/>
            <person name="Ferguson D."/>
            <person name="Fisher S."/>
            <person name="Foley C.D."/>
            <person name="Franke A."/>
            <person name="Friedrich D."/>
            <person name="Gadbois L."/>
            <person name="Gearin G."/>
            <person name="Gearin C.R."/>
            <person name="Giannoukos G."/>
            <person name="Goode T."/>
            <person name="Graham J."/>
            <person name="Grandbois E."/>
            <person name="Grewal S."/>
            <person name="Gyaltsen K."/>
            <person name="Hafez N."/>
            <person name="Hagos B."/>
            <person name="Hall J."/>
            <person name="Henson C."/>
            <person name="Hollinger A."/>
            <person name="Honan T."/>
            <person name="Huard M.D."/>
            <person name="Hughes L."/>
            <person name="Hurhula B."/>
            <person name="Husby M.E."/>
            <person name="Kamat A."/>
            <person name="Kanga B."/>
            <person name="Kashin S."/>
            <person name="Khazanovich D."/>
            <person name="Kisner P."/>
            <person name="Lance K."/>
            <person name="Lara M."/>
            <person name="Lee W."/>
            <person name="Lennon N."/>
            <person name="Letendre F."/>
            <person name="LeVine R."/>
            <person name="Lipovsky A."/>
            <person name="Liu X."/>
            <person name="Liu J."/>
            <person name="Liu S."/>
            <person name="Lokyitsang T."/>
            <person name="Lokyitsang Y."/>
            <person name="Lubonja R."/>
            <person name="Lui A."/>
            <person name="MacDonald P."/>
            <person name="Magnisalis V."/>
            <person name="Maru K."/>
            <person name="Matthews C."/>
            <person name="McCusker W."/>
            <person name="McDonough S."/>
            <person name="Mehta T."/>
            <person name="Meldrim J."/>
            <person name="Meneus L."/>
            <person name="Mihai O."/>
            <person name="Mihalev A."/>
            <person name="Mihova T."/>
            <person name="Mittelman R."/>
            <person name="Mlenga V."/>
            <person name="Montmayeur A."/>
            <person name="Mulrain L."/>
            <person name="Navidi A."/>
            <person name="Naylor J."/>
            <person name="Negash T."/>
            <person name="Nguyen T."/>
            <person name="Nguyen N."/>
            <person name="Nicol R."/>
            <person name="Norbu C."/>
            <person name="Norbu N."/>
            <person name="Novod N."/>
            <person name="O'Neill B."/>
            <person name="Osman S."/>
            <person name="Markiewicz E."/>
            <person name="Oyono O.L."/>
            <person name="Patti C."/>
            <person name="Phunkhang P."/>
            <person name="Pierre F."/>
            <person name="Priest M."/>
            <person name="Raghuraman S."/>
            <person name="Rege F."/>
            <person name="Reyes R."/>
            <person name="Rise C."/>
            <person name="Rogov P."/>
            <person name="Ross K."/>
            <person name="Ryan E."/>
            <person name="Settipalli S."/>
            <person name="Shea T."/>
            <person name="Sherpa N."/>
            <person name="Shi L."/>
            <person name="Shih D."/>
            <person name="Sparrow T."/>
            <person name="Spaulding J."/>
            <person name="Stalker J."/>
            <person name="Stange-Thomann N."/>
            <person name="Stavropoulos S."/>
            <person name="Stone C."/>
            <person name="Strader C."/>
            <person name="Tesfaye S."/>
            <person name="Thomson T."/>
            <person name="Thoulutsang Y."/>
            <person name="Thoulutsang D."/>
            <person name="Topham K."/>
            <person name="Topping I."/>
            <person name="Tsamla T."/>
            <person name="Vassiliev H."/>
            <person name="Vo A."/>
            <person name="Wangchuk T."/>
            <person name="Wangdi T."/>
            <person name="Weiand M."/>
            <person name="Wilkinson J."/>
            <person name="Wilson A."/>
            <person name="Yadav S."/>
            <person name="Young G."/>
            <person name="Yu Q."/>
            <person name="Zembek L."/>
            <person name="Zhong D."/>
            <person name="Zimmer A."/>
            <person name="Zwirko Z."/>
            <person name="Jaffe D.B."/>
            <person name="Alvarez P."/>
            <person name="Brockman W."/>
            <person name="Butler J."/>
            <person name="Chin C."/>
            <person name="Gnerre S."/>
            <person name="Grabherr M."/>
            <person name="Kleber M."/>
            <person name="Mauceli E."/>
            <person name="MacCallum I."/>
        </authorList>
    </citation>
    <scope>NUCLEOTIDE SEQUENCE [LARGE SCALE GENOMIC DNA]</scope>
    <source>
        <strain evidence="3">Tucson 15287-2541.00</strain>
    </source>
</reference>
<dbReference type="InterPro" id="IPR010512">
    <property type="entry name" value="DUF1091"/>
</dbReference>
<dbReference type="EMBL" id="CH916366">
    <property type="protein sequence ID" value="EDV97190.1"/>
    <property type="molecule type" value="Genomic_DNA"/>
</dbReference>
<dbReference type="OMA" id="MLEHGNF"/>
<dbReference type="KEGG" id="dgr:6558618"/>
<dbReference type="InterPro" id="IPR036846">
    <property type="entry name" value="GM2-AP_sf"/>
</dbReference>
<proteinExistence type="predicted"/>
<dbReference type="eggNOG" id="ENOG502TM58">
    <property type="taxonomic scope" value="Eukaryota"/>
</dbReference>
<dbReference type="HOGENOM" id="CLU_115563_0_0_1"/>
<accession>B4J391</accession>
<feature type="non-terminal residue" evidence="2">
    <location>
        <position position="1"/>
    </location>
</feature>
<name>B4J391_DROGR</name>
<evidence type="ECO:0000313" key="3">
    <source>
        <dbReference type="Proteomes" id="UP000001070"/>
    </source>
</evidence>